<keyword evidence="2" id="KW-1185">Reference proteome</keyword>
<dbReference type="EMBL" id="JBEZFP010000031">
    <property type="protein sequence ID" value="MEU8134773.1"/>
    <property type="molecule type" value="Genomic_DNA"/>
</dbReference>
<comment type="caution">
    <text evidence="1">The sequence shown here is derived from an EMBL/GenBank/DDBJ whole genome shotgun (WGS) entry which is preliminary data.</text>
</comment>
<proteinExistence type="predicted"/>
<gene>
    <name evidence="1" type="ORF">AB0C36_14810</name>
</gene>
<reference evidence="1 2" key="1">
    <citation type="submission" date="2024-06" db="EMBL/GenBank/DDBJ databases">
        <title>The Natural Products Discovery Center: Release of the First 8490 Sequenced Strains for Exploring Actinobacteria Biosynthetic Diversity.</title>
        <authorList>
            <person name="Kalkreuter E."/>
            <person name="Kautsar S.A."/>
            <person name="Yang D."/>
            <person name="Bader C.D."/>
            <person name="Teijaro C.N."/>
            <person name="Fluegel L."/>
            <person name="Davis C.M."/>
            <person name="Simpson J.R."/>
            <person name="Lauterbach L."/>
            <person name="Steele A.D."/>
            <person name="Gui C."/>
            <person name="Meng S."/>
            <person name="Li G."/>
            <person name="Viehrig K."/>
            <person name="Ye F."/>
            <person name="Su P."/>
            <person name="Kiefer A.F."/>
            <person name="Nichols A."/>
            <person name="Cepeda A.J."/>
            <person name="Yan W."/>
            <person name="Fan B."/>
            <person name="Jiang Y."/>
            <person name="Adhikari A."/>
            <person name="Zheng C.-J."/>
            <person name="Schuster L."/>
            <person name="Cowan T.M."/>
            <person name="Smanski M.J."/>
            <person name="Chevrette M.G."/>
            <person name="De Carvalho L.P.S."/>
            <person name="Shen B."/>
        </authorList>
    </citation>
    <scope>NUCLEOTIDE SEQUENCE [LARGE SCALE GENOMIC DNA]</scope>
    <source>
        <strain evidence="1 2">NPDC048946</strain>
    </source>
</reference>
<dbReference type="Proteomes" id="UP001551482">
    <property type="component" value="Unassembled WGS sequence"/>
</dbReference>
<dbReference type="RefSeq" id="WP_358353700.1">
    <property type="nucleotide sequence ID" value="NZ_JBEZFP010000031.1"/>
</dbReference>
<evidence type="ECO:0008006" key="3">
    <source>
        <dbReference type="Google" id="ProtNLM"/>
    </source>
</evidence>
<protein>
    <recommendedName>
        <fullName evidence="3">Zinc-finger domain-containing protein</fullName>
    </recommendedName>
</protein>
<dbReference type="InterPro" id="IPR036147">
    <property type="entry name" value="Anti-sigma_E_RseA_N_sf"/>
</dbReference>
<evidence type="ECO:0000313" key="1">
    <source>
        <dbReference type="EMBL" id="MEU8134773.1"/>
    </source>
</evidence>
<sequence length="85" mass="8569">MECGDWQEVLSAVMDGEVAELDAGAGTGADGYAQARAARRHADGCPKCSRWAAGAAALREQAAGGVEPGADAVERVLKALRGGAL</sequence>
<name>A0ABV3DG95_9ACTN</name>
<dbReference type="Gene3D" id="1.10.10.880">
    <property type="entry name" value="Anti sigma-E protein RseA, N-terminal domain"/>
    <property type="match status" value="1"/>
</dbReference>
<evidence type="ECO:0000313" key="2">
    <source>
        <dbReference type="Proteomes" id="UP001551482"/>
    </source>
</evidence>
<accession>A0ABV3DG95</accession>
<organism evidence="1 2">
    <name type="scientific">Streptodolium elevatio</name>
    <dbReference type="NCBI Taxonomy" id="3157996"/>
    <lineage>
        <taxon>Bacteria</taxon>
        <taxon>Bacillati</taxon>
        <taxon>Actinomycetota</taxon>
        <taxon>Actinomycetes</taxon>
        <taxon>Kitasatosporales</taxon>
        <taxon>Streptomycetaceae</taxon>
        <taxon>Streptodolium</taxon>
    </lineage>
</organism>